<accession>A0AAV1L0S5</accession>
<reference evidence="1 2" key="1">
    <citation type="submission" date="2023-11" db="EMBL/GenBank/DDBJ databases">
        <authorList>
            <person name="Hedman E."/>
            <person name="Englund M."/>
            <person name="Stromberg M."/>
            <person name="Nyberg Akerstrom W."/>
            <person name="Nylinder S."/>
            <person name="Jareborg N."/>
            <person name="Kallberg Y."/>
            <person name="Kronander E."/>
        </authorList>
    </citation>
    <scope>NUCLEOTIDE SEQUENCE [LARGE SCALE GENOMIC DNA]</scope>
</reference>
<keyword evidence="2" id="KW-1185">Reference proteome</keyword>
<evidence type="ECO:0000313" key="1">
    <source>
        <dbReference type="EMBL" id="CAK1588584.1"/>
    </source>
</evidence>
<proteinExistence type="predicted"/>
<sequence length="73" mass="8400">MPKVVKSAKRETILQVYAFCEKEKAENKLIVPLQQVRARLAAMTDVSESTFTQFLRQERETGSVSRVCLVRQK</sequence>
<dbReference type="Proteomes" id="UP001314205">
    <property type="component" value="Unassembled WGS sequence"/>
</dbReference>
<name>A0AAV1L0S5_9NEOP</name>
<gene>
    <name evidence="1" type="ORF">PARMNEM_LOCUS9203</name>
</gene>
<protein>
    <submittedName>
        <fullName evidence="1">Uncharacterized protein</fullName>
    </submittedName>
</protein>
<dbReference type="AlphaFoldDB" id="A0AAV1L0S5"/>
<comment type="caution">
    <text evidence="1">The sequence shown here is derived from an EMBL/GenBank/DDBJ whole genome shotgun (WGS) entry which is preliminary data.</text>
</comment>
<organism evidence="1 2">
    <name type="scientific">Parnassius mnemosyne</name>
    <name type="common">clouded apollo</name>
    <dbReference type="NCBI Taxonomy" id="213953"/>
    <lineage>
        <taxon>Eukaryota</taxon>
        <taxon>Metazoa</taxon>
        <taxon>Ecdysozoa</taxon>
        <taxon>Arthropoda</taxon>
        <taxon>Hexapoda</taxon>
        <taxon>Insecta</taxon>
        <taxon>Pterygota</taxon>
        <taxon>Neoptera</taxon>
        <taxon>Endopterygota</taxon>
        <taxon>Lepidoptera</taxon>
        <taxon>Glossata</taxon>
        <taxon>Ditrysia</taxon>
        <taxon>Papilionoidea</taxon>
        <taxon>Papilionidae</taxon>
        <taxon>Parnassiinae</taxon>
        <taxon>Parnassini</taxon>
        <taxon>Parnassius</taxon>
        <taxon>Driopa</taxon>
    </lineage>
</organism>
<evidence type="ECO:0000313" key="2">
    <source>
        <dbReference type="Proteomes" id="UP001314205"/>
    </source>
</evidence>
<dbReference type="EMBL" id="CAVLGL010000082">
    <property type="protein sequence ID" value="CAK1588584.1"/>
    <property type="molecule type" value="Genomic_DNA"/>
</dbReference>